<feature type="compositionally biased region" description="Basic and acidic residues" evidence="1">
    <location>
        <begin position="11"/>
        <end position="32"/>
    </location>
</feature>
<dbReference type="EMBL" id="GEVM01004281">
    <property type="protein sequence ID" value="JAV01658.1"/>
    <property type="molecule type" value="Transcribed_RNA"/>
</dbReference>
<evidence type="ECO:0000256" key="1">
    <source>
        <dbReference type="SAM" id="MobiDB-lite"/>
    </source>
</evidence>
<reference evidence="2" key="1">
    <citation type="submission" date="2016-07" db="EMBL/GenBank/DDBJ databases">
        <title>De novo transcriptome assembly of four accessions of the metal hyperaccumulator plant Noccaea caerulescens.</title>
        <authorList>
            <person name="Blande D."/>
            <person name="Halimaa P."/>
            <person name="Tervahauta A.I."/>
            <person name="Aarts M.G."/>
            <person name="Karenlampi S.O."/>
        </authorList>
    </citation>
    <scope>NUCLEOTIDE SEQUENCE</scope>
</reference>
<protein>
    <submittedName>
        <fullName evidence="2">Uncharacterized protein</fullName>
    </submittedName>
</protein>
<gene>
    <name evidence="2" type="ORF">MP_TR13377_c0_g1_i1_g.39308</name>
</gene>
<name>A0A1J3KAM9_NOCCA</name>
<dbReference type="AlphaFoldDB" id="A0A1J3KAM9"/>
<evidence type="ECO:0000313" key="2">
    <source>
        <dbReference type="EMBL" id="JAV01658.1"/>
    </source>
</evidence>
<accession>A0A1J3KAM9</accession>
<sequence length="81" mass="9153">MNRQRNPPPPCHREKATASKSHQTEGKAERRWWTKALTNPSEEKPPRLTDVAGTTTSIAPHPLHQPDLEDLSPRAPRTTKI</sequence>
<proteinExistence type="predicted"/>
<organism evidence="2">
    <name type="scientific">Noccaea caerulescens</name>
    <name type="common">Alpine penny-cress</name>
    <name type="synonym">Thlaspi caerulescens</name>
    <dbReference type="NCBI Taxonomy" id="107243"/>
    <lineage>
        <taxon>Eukaryota</taxon>
        <taxon>Viridiplantae</taxon>
        <taxon>Streptophyta</taxon>
        <taxon>Embryophyta</taxon>
        <taxon>Tracheophyta</taxon>
        <taxon>Spermatophyta</taxon>
        <taxon>Magnoliopsida</taxon>
        <taxon>eudicotyledons</taxon>
        <taxon>Gunneridae</taxon>
        <taxon>Pentapetalae</taxon>
        <taxon>rosids</taxon>
        <taxon>malvids</taxon>
        <taxon>Brassicales</taxon>
        <taxon>Brassicaceae</taxon>
        <taxon>Coluteocarpeae</taxon>
        <taxon>Noccaea</taxon>
    </lineage>
</organism>
<feature type="region of interest" description="Disordered" evidence="1">
    <location>
        <begin position="1"/>
        <end position="81"/>
    </location>
</feature>
<feature type="compositionally biased region" description="Pro residues" evidence="1">
    <location>
        <begin position="1"/>
        <end position="10"/>
    </location>
</feature>